<comment type="caution">
    <text evidence="3">The sequence shown here is derived from an EMBL/GenBank/DDBJ whole genome shotgun (WGS) entry which is preliminary data.</text>
</comment>
<dbReference type="Proteomes" id="UP000247755">
    <property type="component" value="Unassembled WGS sequence"/>
</dbReference>
<evidence type="ECO:0000256" key="1">
    <source>
        <dbReference type="SAM" id="MobiDB-lite"/>
    </source>
</evidence>
<accession>A0A318HRT5</accession>
<dbReference type="EMBL" id="QJJY01000055">
    <property type="protein sequence ID" value="PXX21245.1"/>
    <property type="molecule type" value="Genomic_DNA"/>
</dbReference>
<evidence type="ECO:0008006" key="5">
    <source>
        <dbReference type="Google" id="ProtNLM"/>
    </source>
</evidence>
<organism evidence="3 4">
    <name type="scientific">Burkholderia pyrrocinia</name>
    <name type="common">Pseudomonas pyrrocinia</name>
    <dbReference type="NCBI Taxonomy" id="60550"/>
    <lineage>
        <taxon>Bacteria</taxon>
        <taxon>Pseudomonadati</taxon>
        <taxon>Pseudomonadota</taxon>
        <taxon>Betaproteobacteria</taxon>
        <taxon>Burkholderiales</taxon>
        <taxon>Burkholderiaceae</taxon>
        <taxon>Burkholderia</taxon>
        <taxon>Burkholderia cepacia complex</taxon>
    </lineage>
</organism>
<sequence length="76" mass="8305">MRTIAKILFPTLLACLVFNGEAGAAEKTFCYYHHNCPADGKLPKGQLPEQYTKRQCKNGGGKSWGDGPTSCENVNE</sequence>
<proteinExistence type="predicted"/>
<feature type="chain" id="PRO_5016238969" description="TB domain-containing protein" evidence="2">
    <location>
        <begin position="25"/>
        <end position="76"/>
    </location>
</feature>
<name>A0A318HRT5_BURPY</name>
<reference evidence="3 4" key="1">
    <citation type="submission" date="2018-05" db="EMBL/GenBank/DDBJ databases">
        <title>Comparative genomics of bacterial root endophytes of switchgrass collected from native prairies over two seasons.</title>
        <authorList>
            <person name="Tang Y."/>
        </authorList>
    </citation>
    <scope>NUCLEOTIDE SEQUENCE [LARGE SCALE GENOMIC DNA]</scope>
    <source>
        <strain evidence="3 4">NFIX32</strain>
    </source>
</reference>
<feature type="signal peptide" evidence="2">
    <location>
        <begin position="1"/>
        <end position="24"/>
    </location>
</feature>
<gene>
    <name evidence="3" type="ORF">NA66_10556</name>
</gene>
<feature type="region of interest" description="Disordered" evidence="1">
    <location>
        <begin position="56"/>
        <end position="76"/>
    </location>
</feature>
<protein>
    <recommendedName>
        <fullName evidence="5">TB domain-containing protein</fullName>
    </recommendedName>
</protein>
<dbReference type="RefSeq" id="WP_072445416.1">
    <property type="nucleotide sequence ID" value="NZ_QJJY01000055.1"/>
</dbReference>
<evidence type="ECO:0000256" key="2">
    <source>
        <dbReference type="SAM" id="SignalP"/>
    </source>
</evidence>
<evidence type="ECO:0000313" key="4">
    <source>
        <dbReference type="Proteomes" id="UP000247755"/>
    </source>
</evidence>
<dbReference type="AlphaFoldDB" id="A0A318HRT5"/>
<evidence type="ECO:0000313" key="3">
    <source>
        <dbReference type="EMBL" id="PXX21245.1"/>
    </source>
</evidence>
<keyword evidence="2" id="KW-0732">Signal</keyword>